<feature type="domain" description="AB hydrolase-1" evidence="1">
    <location>
        <begin position="48"/>
        <end position="282"/>
    </location>
</feature>
<name>A0ABR9DSD0_9MICO</name>
<evidence type="ECO:0000313" key="3">
    <source>
        <dbReference type="Proteomes" id="UP000642107"/>
    </source>
</evidence>
<sequence length="303" mass="32040">MAVNPYVKFLPPEHRAAAATNPETTWWGWRGHDVHVARARRPEAAARVLLLHGAGGHSEAVWPLAALLAERGLDVAAVDLPLYGLTRSPAPRSVTYDDWVALVLDLVAVEDDGRPLVLFGTSMGGMLAYEVAARSGSVAAVAATCLLDPNGLRARRSLTRFGVMSTLGGLLAPLVRGRVATAMVPMRRVADVSRLSRDPELAALCGSDPRGGGASVPLGFLATYMRYRHVEPGSMTTPVALVHPAMDTWTPPSLSLAVARRTAAPVKIVMLRECGHFPVEQPGLGDLLATVCLLADEAGRAGA</sequence>
<dbReference type="Gene3D" id="3.40.50.1820">
    <property type="entry name" value="alpha/beta hydrolase"/>
    <property type="match status" value="1"/>
</dbReference>
<dbReference type="Proteomes" id="UP000642107">
    <property type="component" value="Unassembled WGS sequence"/>
</dbReference>
<dbReference type="PANTHER" id="PTHR46438">
    <property type="entry name" value="ALPHA/BETA-HYDROLASES SUPERFAMILY PROTEIN"/>
    <property type="match status" value="1"/>
</dbReference>
<gene>
    <name evidence="2" type="ORF">IGS67_10480</name>
</gene>
<evidence type="ECO:0000259" key="1">
    <source>
        <dbReference type="Pfam" id="PF12697"/>
    </source>
</evidence>
<comment type="caution">
    <text evidence="2">The sequence shown here is derived from an EMBL/GenBank/DDBJ whole genome shotgun (WGS) entry which is preliminary data.</text>
</comment>
<keyword evidence="3" id="KW-1185">Reference proteome</keyword>
<dbReference type="PANTHER" id="PTHR46438:SF11">
    <property type="entry name" value="LIPASE-RELATED"/>
    <property type="match status" value="1"/>
</dbReference>
<reference evidence="2 3" key="1">
    <citation type="submission" date="2020-09" db="EMBL/GenBank/DDBJ databases">
        <title>Flavimobilis rhizosphaerae sp. nov., isolated from rhizosphere soil of Spartina alterniflora.</title>
        <authorList>
            <person name="Hanqin C."/>
        </authorList>
    </citation>
    <scope>NUCLEOTIDE SEQUENCE [LARGE SCALE GENOMIC DNA]</scope>
    <source>
        <strain evidence="2 3">GY 10621</strain>
    </source>
</reference>
<proteinExistence type="predicted"/>
<keyword evidence="2" id="KW-0378">Hydrolase</keyword>
<organism evidence="2 3">
    <name type="scientific">Flavimobilis rhizosphaerae</name>
    <dbReference type="NCBI Taxonomy" id="2775421"/>
    <lineage>
        <taxon>Bacteria</taxon>
        <taxon>Bacillati</taxon>
        <taxon>Actinomycetota</taxon>
        <taxon>Actinomycetes</taxon>
        <taxon>Micrococcales</taxon>
        <taxon>Jonesiaceae</taxon>
        <taxon>Flavimobilis</taxon>
    </lineage>
</organism>
<dbReference type="SUPFAM" id="SSF53474">
    <property type="entry name" value="alpha/beta-Hydrolases"/>
    <property type="match status" value="1"/>
</dbReference>
<evidence type="ECO:0000313" key="2">
    <source>
        <dbReference type="EMBL" id="MBD9699913.1"/>
    </source>
</evidence>
<dbReference type="EMBL" id="JACZDF010000005">
    <property type="protein sequence ID" value="MBD9699913.1"/>
    <property type="molecule type" value="Genomic_DNA"/>
</dbReference>
<dbReference type="Pfam" id="PF12697">
    <property type="entry name" value="Abhydrolase_6"/>
    <property type="match status" value="1"/>
</dbReference>
<dbReference type="RefSeq" id="WP_192280567.1">
    <property type="nucleotide sequence ID" value="NZ_JACZDF010000005.1"/>
</dbReference>
<accession>A0ABR9DSD0</accession>
<protein>
    <submittedName>
        <fullName evidence="2">Alpha/beta hydrolase</fullName>
    </submittedName>
</protein>
<dbReference type="InterPro" id="IPR000073">
    <property type="entry name" value="AB_hydrolase_1"/>
</dbReference>
<dbReference type="GO" id="GO:0016787">
    <property type="term" value="F:hydrolase activity"/>
    <property type="evidence" value="ECO:0007669"/>
    <property type="project" value="UniProtKB-KW"/>
</dbReference>
<dbReference type="InterPro" id="IPR029058">
    <property type="entry name" value="AB_hydrolase_fold"/>
</dbReference>